<name>A0A1H7ZL29_9HYPH</name>
<sequence>MTTKIEAKVQLLHALGYLYCRHGQVKRALVLLLLAGRLAPRDAGLLRTLAYAFICDGAGLSALRVLDHLSTLSGGDRRIELLRSRALWLAGKEAEARESLRAFTTDRAAHVDAG</sequence>
<dbReference type="STRING" id="1036779.SAMN04515666_11523"/>
<dbReference type="RefSeq" id="WP_244544057.1">
    <property type="nucleotide sequence ID" value="NZ_FOAN01000015.1"/>
</dbReference>
<protein>
    <submittedName>
        <fullName evidence="1">Type III secretion protein Y</fullName>
    </submittedName>
</protein>
<organism evidence="1 2">
    <name type="scientific">Bosea lupini</name>
    <dbReference type="NCBI Taxonomy" id="1036779"/>
    <lineage>
        <taxon>Bacteria</taxon>
        <taxon>Pseudomonadati</taxon>
        <taxon>Pseudomonadota</taxon>
        <taxon>Alphaproteobacteria</taxon>
        <taxon>Hyphomicrobiales</taxon>
        <taxon>Boseaceae</taxon>
        <taxon>Bosea</taxon>
    </lineage>
</organism>
<dbReference type="EMBL" id="FOAN01000015">
    <property type="protein sequence ID" value="SEM59292.1"/>
    <property type="molecule type" value="Genomic_DNA"/>
</dbReference>
<reference evidence="2" key="1">
    <citation type="submission" date="2016-10" db="EMBL/GenBank/DDBJ databases">
        <authorList>
            <person name="Varghese N."/>
            <person name="Submissions S."/>
        </authorList>
    </citation>
    <scope>NUCLEOTIDE SEQUENCE [LARGE SCALE GENOMIC DNA]</scope>
    <source>
        <strain evidence="2">LMG 26383,CCUG 61248,R- 45681</strain>
    </source>
</reference>
<keyword evidence="2" id="KW-1185">Reference proteome</keyword>
<accession>A0A1H7ZL29</accession>
<dbReference type="InterPro" id="IPR011990">
    <property type="entry name" value="TPR-like_helical_dom_sf"/>
</dbReference>
<dbReference type="AlphaFoldDB" id="A0A1H7ZL29"/>
<dbReference type="Proteomes" id="UP000199664">
    <property type="component" value="Unassembled WGS sequence"/>
</dbReference>
<evidence type="ECO:0000313" key="1">
    <source>
        <dbReference type="EMBL" id="SEM59292.1"/>
    </source>
</evidence>
<gene>
    <name evidence="1" type="ORF">SAMN04515666_11523</name>
</gene>
<dbReference type="Gene3D" id="1.25.40.10">
    <property type="entry name" value="Tetratricopeptide repeat domain"/>
    <property type="match status" value="1"/>
</dbReference>
<evidence type="ECO:0000313" key="2">
    <source>
        <dbReference type="Proteomes" id="UP000199664"/>
    </source>
</evidence>
<proteinExistence type="predicted"/>
<dbReference type="SUPFAM" id="SSF48452">
    <property type="entry name" value="TPR-like"/>
    <property type="match status" value="1"/>
</dbReference>